<evidence type="ECO:0000313" key="3">
    <source>
        <dbReference type="EMBL" id="PTB90313.1"/>
    </source>
</evidence>
<protein>
    <submittedName>
        <fullName evidence="2">Uncharacterized protein</fullName>
    </submittedName>
</protein>
<sequence length="135" mass="14426">MSTRKLFAVLIASGILAACSNTYSPEVTGETSAAINYRSVQVVERAPADAEEVAKLSTNYAMAIRSSTDEKLEDAIERLRLQAANLGANILVINEIKDRRTSGTIIAGAMDGQVNSAVPAAPYQEVFATAYRSKD</sequence>
<dbReference type="AlphaFoldDB" id="A0A2T4CNT6"/>
<feature type="signal peptide" evidence="1">
    <location>
        <begin position="1"/>
        <end position="17"/>
    </location>
</feature>
<dbReference type="Proteomes" id="UP000242087">
    <property type="component" value="Unassembled WGS sequence"/>
</dbReference>
<evidence type="ECO:0000313" key="5">
    <source>
        <dbReference type="Proteomes" id="UP000243022"/>
    </source>
</evidence>
<comment type="caution">
    <text evidence="2">The sequence shown here is derived from an EMBL/GenBank/DDBJ whole genome shotgun (WGS) entry which is preliminary data.</text>
</comment>
<evidence type="ECO:0000256" key="1">
    <source>
        <dbReference type="SAM" id="SignalP"/>
    </source>
</evidence>
<name>A0A2T4CNT6_9GAMM</name>
<dbReference type="Proteomes" id="UP000243022">
    <property type="component" value="Unassembled WGS sequence"/>
</dbReference>
<reference evidence="4 5" key="1">
    <citation type="submission" date="2018-03" db="EMBL/GenBank/DDBJ databases">
        <title>Cross-interface Injection: A General Nanoliter Liquid Handling Method Applied to Single Cells Genome Amplification Automated Nanoliter Liquid Handling Applied to Single Cell Multiple Displacement Amplification.</title>
        <authorList>
            <person name="Yun J."/>
            <person name="Xu P."/>
            <person name="Xu J."/>
            <person name="Dai X."/>
            <person name="Wang Y."/>
            <person name="Zheng X."/>
            <person name="Cao C."/>
            <person name="Yi Q."/>
            <person name="Zhu Y."/>
            <person name="Wang L."/>
            <person name="Dong Z."/>
            <person name="Huang Y."/>
            <person name="Huang L."/>
            <person name="Du W."/>
        </authorList>
    </citation>
    <scope>NUCLEOTIDE SEQUENCE [LARGE SCALE GENOMIC DNA]</scope>
    <source>
        <strain evidence="3 4">A12-4</strain>
        <strain evidence="2 5">Z-E1-2</strain>
    </source>
</reference>
<dbReference type="PROSITE" id="PS51257">
    <property type="entry name" value="PROKAR_LIPOPROTEIN"/>
    <property type="match status" value="1"/>
</dbReference>
<feature type="chain" id="PRO_5036050514" evidence="1">
    <location>
        <begin position="18"/>
        <end position="135"/>
    </location>
</feature>
<gene>
    <name evidence="3" type="ORF">C9927_00465</name>
    <name evidence="2" type="ORF">C9986_00530</name>
</gene>
<proteinExistence type="predicted"/>
<dbReference type="EMBL" id="PYVS01000004">
    <property type="protein sequence ID" value="PTB83241.1"/>
    <property type="molecule type" value="Genomic_DNA"/>
</dbReference>
<accession>A0A2T4CNT6</accession>
<evidence type="ECO:0000313" key="2">
    <source>
        <dbReference type="EMBL" id="PTB83241.1"/>
    </source>
</evidence>
<organism evidence="2 5">
    <name type="scientific">Pseudidiomarina aestuarii</name>
    <dbReference type="NCBI Taxonomy" id="624146"/>
    <lineage>
        <taxon>Bacteria</taxon>
        <taxon>Pseudomonadati</taxon>
        <taxon>Pseudomonadota</taxon>
        <taxon>Gammaproteobacteria</taxon>
        <taxon>Alteromonadales</taxon>
        <taxon>Idiomarinaceae</taxon>
        <taxon>Pseudidiomarina</taxon>
    </lineage>
</organism>
<evidence type="ECO:0000313" key="4">
    <source>
        <dbReference type="Proteomes" id="UP000242087"/>
    </source>
</evidence>
<keyword evidence="1" id="KW-0732">Signal</keyword>
<dbReference type="EMBL" id="PYVF01000003">
    <property type="protein sequence ID" value="PTB90313.1"/>
    <property type="molecule type" value="Genomic_DNA"/>
</dbReference>